<evidence type="ECO:0000256" key="1">
    <source>
        <dbReference type="ARBA" id="ARBA00022441"/>
    </source>
</evidence>
<dbReference type="PRINTS" id="PR00501">
    <property type="entry name" value="KELCHREPEAT"/>
</dbReference>
<dbReference type="PANTHER" id="PTHR24412">
    <property type="entry name" value="KELCH PROTEIN"/>
    <property type="match status" value="1"/>
</dbReference>
<dbReference type="Gene3D" id="2.130.10.80">
    <property type="entry name" value="Galactose oxidase/kelch, beta-propeller"/>
    <property type="match status" value="1"/>
</dbReference>
<sequence length="569" mass="63374">MASEMEEDRKLISIQNFEFDAFSQLFQLKENEKLCDISLKVGDDSVKAHRVVLAAASPYFHAMFTGDMLESRQDEVALYGVEFKALELLINYCYSGKIEITTKNAQSLLVTASLLQLIQVKDACVEFFQERLHPNNCLGILNFAEAFSCQSLSQAADAYAVQNFKHVVNSEEFCALSYENMSKLLTREDLNIRSEEQVFEAVMKWIKKDEEDRKVFLPNLLKNVRLALLSPQYLCDKVCNDELIRNSLTCRDVIDEVKNYFLLPERRMNYTGIFAKPRKCSEAAGEIYAIGGLTQSGEALSTVEKFDLLNLSWQSCISMLTLRTRVGVAVLGSKLYALGGYDGNDRLSTVEFFDPEENTWCKTSSMNTRRSALGASTLNGNIFVSGGYDGHISLHTVEFFNPETKQWRFTSPMTTLRSAAGMVSLSGKLYVAGGHNGLQIFSSVECFDPQLNTWTSMPGMQSRRCRVGVVEMDGCLYACGGYDGNSFLNSLERYCPKEGAWSLLAPMSSRRSRVALATLGGHLYAIGGYDGMSNLSTVERYDPVAEQWFPAPSMILHQGGVGVGVLPCA</sequence>
<dbReference type="InterPro" id="IPR015915">
    <property type="entry name" value="Kelch-typ_b-propeller"/>
</dbReference>
<dbReference type="Gene3D" id="1.25.40.420">
    <property type="match status" value="1"/>
</dbReference>
<dbReference type="EMBL" id="CACRXK020007386">
    <property type="protein sequence ID" value="CAB4012116.1"/>
    <property type="molecule type" value="Genomic_DNA"/>
</dbReference>
<dbReference type="SMART" id="SM00875">
    <property type="entry name" value="BACK"/>
    <property type="match status" value="1"/>
</dbReference>
<dbReference type="Gene3D" id="3.30.710.10">
    <property type="entry name" value="Potassium Channel Kv1.1, Chain A"/>
    <property type="match status" value="1"/>
</dbReference>
<dbReference type="SUPFAM" id="SSF50965">
    <property type="entry name" value="Galactose oxidase, central domain"/>
    <property type="match status" value="1"/>
</dbReference>
<dbReference type="AlphaFoldDB" id="A0A7D9IMD1"/>
<gene>
    <name evidence="3" type="ORF">PACLA_8A044988</name>
</gene>
<dbReference type="PIRSF" id="PIRSF037037">
    <property type="entry name" value="Kelch-like_protein_gigaxonin"/>
    <property type="match status" value="1"/>
</dbReference>
<accession>A0A7D9IMD1</accession>
<comment type="caution">
    <text evidence="3">The sequence shown here is derived from an EMBL/GenBank/DDBJ whole genome shotgun (WGS) entry which is preliminary data.</text>
</comment>
<dbReference type="Pfam" id="PF01344">
    <property type="entry name" value="Kelch_1"/>
    <property type="match status" value="6"/>
</dbReference>
<dbReference type="Proteomes" id="UP001152795">
    <property type="component" value="Unassembled WGS sequence"/>
</dbReference>
<dbReference type="InterPro" id="IPR000210">
    <property type="entry name" value="BTB/POZ_dom"/>
</dbReference>
<dbReference type="Pfam" id="PF07707">
    <property type="entry name" value="BACK"/>
    <property type="match status" value="1"/>
</dbReference>
<proteinExistence type="predicted"/>
<organism evidence="3 4">
    <name type="scientific">Paramuricea clavata</name>
    <name type="common">Red gorgonian</name>
    <name type="synonym">Violescent sea-whip</name>
    <dbReference type="NCBI Taxonomy" id="317549"/>
    <lineage>
        <taxon>Eukaryota</taxon>
        <taxon>Metazoa</taxon>
        <taxon>Cnidaria</taxon>
        <taxon>Anthozoa</taxon>
        <taxon>Octocorallia</taxon>
        <taxon>Malacalcyonacea</taxon>
        <taxon>Plexauridae</taxon>
        <taxon>Paramuricea</taxon>
    </lineage>
</organism>
<dbReference type="InterPro" id="IPR011043">
    <property type="entry name" value="Gal_Oxase/kelch_b-propeller"/>
</dbReference>
<reference evidence="3" key="1">
    <citation type="submission" date="2020-04" db="EMBL/GenBank/DDBJ databases">
        <authorList>
            <person name="Alioto T."/>
            <person name="Alioto T."/>
            <person name="Gomez Garrido J."/>
        </authorList>
    </citation>
    <scope>NUCLEOTIDE SEQUENCE</scope>
    <source>
        <strain evidence="3">A484AB</strain>
    </source>
</reference>
<dbReference type="PANTHER" id="PTHR24412:SF497">
    <property type="entry name" value="KELCH-LIKE PROTEIN 18"/>
    <property type="match status" value="1"/>
</dbReference>
<evidence type="ECO:0000256" key="2">
    <source>
        <dbReference type="ARBA" id="ARBA00022737"/>
    </source>
</evidence>
<dbReference type="Gene3D" id="2.120.10.80">
    <property type="entry name" value="Kelch-type beta propeller"/>
    <property type="match status" value="1"/>
</dbReference>
<dbReference type="SUPFAM" id="SSF54695">
    <property type="entry name" value="POZ domain"/>
    <property type="match status" value="1"/>
</dbReference>
<dbReference type="OrthoDB" id="45365at2759"/>
<evidence type="ECO:0000313" key="4">
    <source>
        <dbReference type="Proteomes" id="UP001152795"/>
    </source>
</evidence>
<dbReference type="InterPro" id="IPR011705">
    <property type="entry name" value="BACK"/>
</dbReference>
<dbReference type="InterPro" id="IPR037293">
    <property type="entry name" value="Gal_Oxidase_central_sf"/>
</dbReference>
<keyword evidence="1" id="KW-0880">Kelch repeat</keyword>
<name>A0A7D9IMD1_PARCT</name>
<dbReference type="InterPro" id="IPR011333">
    <property type="entry name" value="SKP1/BTB/POZ_sf"/>
</dbReference>
<evidence type="ECO:0000313" key="3">
    <source>
        <dbReference type="EMBL" id="CAB4012116.1"/>
    </source>
</evidence>
<dbReference type="SMART" id="SM00612">
    <property type="entry name" value="Kelch"/>
    <property type="match status" value="6"/>
</dbReference>
<dbReference type="Pfam" id="PF00651">
    <property type="entry name" value="BTB"/>
    <property type="match status" value="1"/>
</dbReference>
<dbReference type="InterPro" id="IPR017096">
    <property type="entry name" value="BTB-kelch_protein"/>
</dbReference>
<dbReference type="InterPro" id="IPR006652">
    <property type="entry name" value="Kelch_1"/>
</dbReference>
<keyword evidence="4" id="KW-1185">Reference proteome</keyword>
<keyword evidence="2" id="KW-0677">Repeat</keyword>
<dbReference type="SMART" id="SM00225">
    <property type="entry name" value="BTB"/>
    <property type="match status" value="1"/>
</dbReference>
<dbReference type="PROSITE" id="PS50097">
    <property type="entry name" value="BTB"/>
    <property type="match status" value="1"/>
</dbReference>
<dbReference type="FunFam" id="1.25.40.420:FF:000001">
    <property type="entry name" value="Kelch-like family member 12"/>
    <property type="match status" value="1"/>
</dbReference>
<protein>
    <submittedName>
        <fullName evidence="3">Kelch 18</fullName>
    </submittedName>
</protein>